<dbReference type="InterPro" id="IPR000871">
    <property type="entry name" value="Beta-lactam_class-A"/>
</dbReference>
<accession>A0ABW3L9I4</accession>
<dbReference type="RefSeq" id="WP_144837958.1">
    <property type="nucleotide sequence ID" value="NZ_JBHTKI010000008.1"/>
</dbReference>
<evidence type="ECO:0000313" key="3">
    <source>
        <dbReference type="Proteomes" id="UP001597109"/>
    </source>
</evidence>
<feature type="domain" description="Beta-lactamase class A catalytic" evidence="1">
    <location>
        <begin position="28"/>
        <end position="235"/>
    </location>
</feature>
<dbReference type="Pfam" id="PF13354">
    <property type="entry name" value="Beta-lactamase2"/>
    <property type="match status" value="1"/>
</dbReference>
<dbReference type="InterPro" id="IPR045155">
    <property type="entry name" value="Beta-lactam_cat"/>
</dbReference>
<keyword evidence="3" id="KW-1185">Reference proteome</keyword>
<dbReference type="GO" id="GO:0016787">
    <property type="term" value="F:hydrolase activity"/>
    <property type="evidence" value="ECO:0007669"/>
    <property type="project" value="UniProtKB-KW"/>
</dbReference>
<gene>
    <name evidence="2" type="ORF">ACFQ1X_07445</name>
</gene>
<dbReference type="Gene3D" id="3.40.710.10">
    <property type="entry name" value="DD-peptidase/beta-lactamase superfamily"/>
    <property type="match status" value="1"/>
</dbReference>
<dbReference type="EMBL" id="JBHTKI010000008">
    <property type="protein sequence ID" value="MFD1031269.1"/>
    <property type="molecule type" value="Genomic_DNA"/>
</dbReference>
<dbReference type="PANTHER" id="PTHR35333">
    <property type="entry name" value="BETA-LACTAMASE"/>
    <property type="match status" value="1"/>
</dbReference>
<sequence>MEAHKILESRVKGALESFTGKASSVIETNNYRIDFKGHEQLKSASTIKLAVLLEAYRQIDRNLLKPYSIIKMKPEDFTEGSGVLFHLNSVNELSFEDLLTLMIIVSDNTASNIAIRTVGMDRVNKLLHDLDCSQTLLGREFMDFGAARQGLDNFTSAADLVTMLKAADSDGLLSEDSRRRVFHILKKQQILANLHGRIDEMEEVSIASKSGNLPGVVNDAGVFEYRGNKVYAAVVINDSPDNHSGQELIAEIGSYIYDWLKTS</sequence>
<proteinExistence type="predicted"/>
<dbReference type="PANTHER" id="PTHR35333:SF3">
    <property type="entry name" value="BETA-LACTAMASE-TYPE TRANSPEPTIDASE FOLD CONTAINING PROTEIN"/>
    <property type="match status" value="1"/>
</dbReference>
<evidence type="ECO:0000259" key="1">
    <source>
        <dbReference type="Pfam" id="PF13354"/>
    </source>
</evidence>
<protein>
    <submittedName>
        <fullName evidence="2">Serine hydrolase</fullName>
    </submittedName>
</protein>
<evidence type="ECO:0000313" key="2">
    <source>
        <dbReference type="EMBL" id="MFD1031269.1"/>
    </source>
</evidence>
<organism evidence="2 3">
    <name type="scientific">Metaplanococcus flavidus</name>
    <dbReference type="NCBI Taxonomy" id="569883"/>
    <lineage>
        <taxon>Bacteria</taxon>
        <taxon>Bacillati</taxon>
        <taxon>Bacillota</taxon>
        <taxon>Bacilli</taxon>
        <taxon>Bacillales</taxon>
        <taxon>Caryophanaceae</taxon>
        <taxon>Metaplanococcus</taxon>
    </lineage>
</organism>
<dbReference type="SUPFAM" id="SSF56601">
    <property type="entry name" value="beta-lactamase/transpeptidase-like"/>
    <property type="match status" value="1"/>
</dbReference>
<keyword evidence="2" id="KW-0378">Hydrolase</keyword>
<dbReference type="InterPro" id="IPR012338">
    <property type="entry name" value="Beta-lactam/transpept-like"/>
</dbReference>
<comment type="caution">
    <text evidence="2">The sequence shown here is derived from an EMBL/GenBank/DDBJ whole genome shotgun (WGS) entry which is preliminary data.</text>
</comment>
<reference evidence="3" key="1">
    <citation type="journal article" date="2019" name="Int. J. Syst. Evol. Microbiol.">
        <title>The Global Catalogue of Microorganisms (GCM) 10K type strain sequencing project: providing services to taxonomists for standard genome sequencing and annotation.</title>
        <authorList>
            <consortium name="The Broad Institute Genomics Platform"/>
            <consortium name="The Broad Institute Genome Sequencing Center for Infectious Disease"/>
            <person name="Wu L."/>
            <person name="Ma J."/>
        </authorList>
    </citation>
    <scope>NUCLEOTIDE SEQUENCE [LARGE SCALE GENOMIC DNA]</scope>
    <source>
        <strain evidence="3">CCUG 56756</strain>
    </source>
</reference>
<name>A0ABW3L9I4_9BACL</name>
<dbReference type="Proteomes" id="UP001597109">
    <property type="component" value="Unassembled WGS sequence"/>
</dbReference>